<protein>
    <submittedName>
        <fullName evidence="1">S26 family signal peptidase</fullName>
    </submittedName>
</protein>
<dbReference type="GO" id="GO:0006465">
    <property type="term" value="P:signal peptide processing"/>
    <property type="evidence" value="ECO:0007669"/>
    <property type="project" value="InterPro"/>
</dbReference>
<accession>A0A6C0UIV0</accession>
<evidence type="ECO:0000313" key="2">
    <source>
        <dbReference type="Proteomes" id="UP000465846"/>
    </source>
</evidence>
<dbReference type="InterPro" id="IPR019533">
    <property type="entry name" value="Peptidase_S26"/>
</dbReference>
<organism evidence="1 2">
    <name type="scientific">Halogeometricum borinquense</name>
    <dbReference type="NCBI Taxonomy" id="60847"/>
    <lineage>
        <taxon>Archaea</taxon>
        <taxon>Methanobacteriati</taxon>
        <taxon>Methanobacteriota</taxon>
        <taxon>Stenosarchaea group</taxon>
        <taxon>Halobacteria</taxon>
        <taxon>Halobacteriales</taxon>
        <taxon>Haloferacaceae</taxon>
        <taxon>Halogeometricum</taxon>
    </lineage>
</organism>
<dbReference type="RefSeq" id="WP_163487145.1">
    <property type="nucleotide sequence ID" value="NZ_CP048739.1"/>
</dbReference>
<name>A0A6C0UIV0_9EURY</name>
<dbReference type="SUPFAM" id="SSF51306">
    <property type="entry name" value="LexA/Signal peptidase"/>
    <property type="match status" value="1"/>
</dbReference>
<sequence>MSWSMVLNLRVLAVLSILLSFSAGWIVSDMANPYTVTVQQPTASTDPQEYSCQPVINVTCPDLDRNVSALKTELAEQFSQEYRGSIQGAHNDVDWDMHGGEVTIEADIVSRIYGRSMQPTLFTGNRVVLVEYYGQDLSEGDIIRFENGDQHTIHRIRGDYELEGFVVTQGDANSGLEEVDLDRVTHVAHAIILD</sequence>
<evidence type="ECO:0000313" key="1">
    <source>
        <dbReference type="EMBL" id="QIB75365.1"/>
    </source>
</evidence>
<dbReference type="Proteomes" id="UP000465846">
    <property type="component" value="Chromosome"/>
</dbReference>
<proteinExistence type="predicted"/>
<gene>
    <name evidence="1" type="ORF">G3I44_14340</name>
</gene>
<dbReference type="CDD" id="cd06530">
    <property type="entry name" value="S26_SPase_I"/>
    <property type="match status" value="1"/>
</dbReference>
<dbReference type="GeneID" id="44080603"/>
<reference evidence="1 2" key="1">
    <citation type="submission" date="2020-02" db="EMBL/GenBank/DDBJ databases">
        <title>Whole genome sequence of Halogeometricum borinquense strain wsp4.</title>
        <authorList>
            <person name="Verma D.K."/>
            <person name="Gopal K."/>
            <person name="Prasad E.S."/>
        </authorList>
    </citation>
    <scope>NUCLEOTIDE SEQUENCE [LARGE SCALE GENOMIC DNA]</scope>
    <source>
        <strain evidence="2">wsp4</strain>
    </source>
</reference>
<dbReference type="GO" id="GO:0004252">
    <property type="term" value="F:serine-type endopeptidase activity"/>
    <property type="evidence" value="ECO:0007669"/>
    <property type="project" value="InterPro"/>
</dbReference>
<dbReference type="InterPro" id="IPR036286">
    <property type="entry name" value="LexA/Signal_pep-like_sf"/>
</dbReference>
<dbReference type="EMBL" id="CP048739">
    <property type="protein sequence ID" value="QIB75365.1"/>
    <property type="molecule type" value="Genomic_DNA"/>
</dbReference>
<dbReference type="AlphaFoldDB" id="A0A6C0UIV0"/>